<dbReference type="KEGG" id="mard:IBG28_08530"/>
<keyword evidence="1" id="KW-0489">Methyltransferase</keyword>
<dbReference type="GO" id="GO:0008168">
    <property type="term" value="F:methyltransferase activity"/>
    <property type="evidence" value="ECO:0007669"/>
    <property type="project" value="UniProtKB-KW"/>
</dbReference>
<dbReference type="Pfam" id="PF10294">
    <property type="entry name" value="Methyltransf_16"/>
    <property type="match status" value="1"/>
</dbReference>
<name>A0A7H1JAW4_9GAMM</name>
<dbReference type="GO" id="GO:0032259">
    <property type="term" value="P:methylation"/>
    <property type="evidence" value="ECO:0007669"/>
    <property type="project" value="UniProtKB-KW"/>
</dbReference>
<keyword evidence="1" id="KW-0808">Transferase</keyword>
<dbReference type="AlphaFoldDB" id="A0A7H1JAW4"/>
<accession>A0A7H1JAW4</accession>
<dbReference type="EMBL" id="CP061081">
    <property type="protein sequence ID" value="QNT07630.1"/>
    <property type="molecule type" value="Genomic_DNA"/>
</dbReference>
<proteinExistence type="predicted"/>
<dbReference type="OrthoDB" id="264333at2"/>
<sequence length="225" mass="25383">MSHFRVRYQTFEFDKTDIHVRTLRDNQEFSDDDDVALKLGISSAVWPLFGVIWPSGEVLAHLMFDYQVEGLKILEVGCGIGLASLVLNHRLANITATDYHPEAAGFLNTNALLNGDRVIPFIRASWQDTSIYLGKYDCIIGSDILYERFHVDLLATFIEKHAADSCSVLLVDPGRGHHAPFSKKMIAMGYSHHQRKPITTYYLSVPFKGQILTYQKGSQKSNAVY</sequence>
<dbReference type="PANTHER" id="PTHR14614">
    <property type="entry name" value="HEPATOCELLULAR CARCINOMA-ASSOCIATED ANTIGEN"/>
    <property type="match status" value="1"/>
</dbReference>
<dbReference type="Gene3D" id="3.40.50.150">
    <property type="entry name" value="Vaccinia Virus protein VP39"/>
    <property type="match status" value="1"/>
</dbReference>
<dbReference type="RefSeq" id="WP_111606068.1">
    <property type="nucleotide sequence ID" value="NZ_BMLJ01000003.1"/>
</dbReference>
<dbReference type="InterPro" id="IPR019410">
    <property type="entry name" value="Methyltransf_16"/>
</dbReference>
<organism evidence="1 2">
    <name type="scientific">Marinomonas arctica</name>
    <dbReference type="NCBI Taxonomy" id="383750"/>
    <lineage>
        <taxon>Bacteria</taxon>
        <taxon>Pseudomonadati</taxon>
        <taxon>Pseudomonadota</taxon>
        <taxon>Gammaproteobacteria</taxon>
        <taxon>Oceanospirillales</taxon>
        <taxon>Oceanospirillaceae</taxon>
        <taxon>Marinomonas</taxon>
    </lineage>
</organism>
<keyword evidence="2" id="KW-1185">Reference proteome</keyword>
<dbReference type="Proteomes" id="UP000516370">
    <property type="component" value="Chromosome"/>
</dbReference>
<reference evidence="1 2" key="1">
    <citation type="submission" date="2020-09" db="EMBL/GenBank/DDBJ databases">
        <title>Complete genome sequence of an Arctic sea ice bacterium Marinomonas arctica BSI20414.</title>
        <authorList>
            <person name="Liao L."/>
            <person name="Chen B."/>
        </authorList>
    </citation>
    <scope>NUCLEOTIDE SEQUENCE [LARGE SCALE GENOMIC DNA]</scope>
    <source>
        <strain evidence="1 2">BSI20414</strain>
    </source>
</reference>
<gene>
    <name evidence="1" type="ORF">IBG28_08530</name>
</gene>
<dbReference type="InterPro" id="IPR029063">
    <property type="entry name" value="SAM-dependent_MTases_sf"/>
</dbReference>
<protein>
    <submittedName>
        <fullName evidence="1">Methyltransferase domain-containing protein</fullName>
    </submittedName>
</protein>
<dbReference type="SUPFAM" id="SSF53335">
    <property type="entry name" value="S-adenosyl-L-methionine-dependent methyltransferases"/>
    <property type="match status" value="1"/>
</dbReference>
<dbReference type="CDD" id="cd02440">
    <property type="entry name" value="AdoMet_MTases"/>
    <property type="match status" value="1"/>
</dbReference>
<evidence type="ECO:0000313" key="1">
    <source>
        <dbReference type="EMBL" id="QNT07630.1"/>
    </source>
</evidence>
<evidence type="ECO:0000313" key="2">
    <source>
        <dbReference type="Proteomes" id="UP000516370"/>
    </source>
</evidence>